<dbReference type="FunFam" id="2.40.70.10:FF:000115">
    <property type="entry name" value="Lysosomal aspartic protease"/>
    <property type="match status" value="1"/>
</dbReference>
<dbReference type="CDD" id="cd05471">
    <property type="entry name" value="pepsin_like"/>
    <property type="match status" value="1"/>
</dbReference>
<dbReference type="STRING" id="870435.A0A0C3P7Q3"/>
<dbReference type="InterPro" id="IPR001461">
    <property type="entry name" value="Aspartic_peptidase_A1"/>
</dbReference>
<keyword evidence="10" id="KW-1185">Reference proteome</keyword>
<dbReference type="InParanoid" id="A0A0C3P7Q3"/>
<dbReference type="PANTHER" id="PTHR47966:SF6">
    <property type="entry name" value="PEPTIDASE A1 DOMAIN-CONTAINING PROTEIN"/>
    <property type="match status" value="1"/>
</dbReference>
<keyword evidence="7" id="KW-0732">Signal</keyword>
<dbReference type="EMBL" id="KN831954">
    <property type="protein sequence ID" value="KIO09450.1"/>
    <property type="molecule type" value="Genomic_DNA"/>
</dbReference>
<protein>
    <recommendedName>
        <fullName evidence="8">Peptidase A1 domain-containing protein</fullName>
    </recommendedName>
</protein>
<reference evidence="10" key="2">
    <citation type="submission" date="2015-01" db="EMBL/GenBank/DDBJ databases">
        <title>Evolutionary Origins and Diversification of the Mycorrhizal Mutualists.</title>
        <authorList>
            <consortium name="DOE Joint Genome Institute"/>
            <consortium name="Mycorrhizal Genomics Consortium"/>
            <person name="Kohler A."/>
            <person name="Kuo A."/>
            <person name="Nagy L.G."/>
            <person name="Floudas D."/>
            <person name="Copeland A."/>
            <person name="Barry K.W."/>
            <person name="Cichocki N."/>
            <person name="Veneault-Fourrey C."/>
            <person name="LaButti K."/>
            <person name="Lindquist E.A."/>
            <person name="Lipzen A."/>
            <person name="Lundell T."/>
            <person name="Morin E."/>
            <person name="Murat C."/>
            <person name="Riley R."/>
            <person name="Ohm R."/>
            <person name="Sun H."/>
            <person name="Tunlid A."/>
            <person name="Henrissat B."/>
            <person name="Grigoriev I.V."/>
            <person name="Hibbett D.S."/>
            <person name="Martin F."/>
        </authorList>
    </citation>
    <scope>NUCLEOTIDE SEQUENCE [LARGE SCALE GENOMIC DNA]</scope>
    <source>
        <strain evidence="10">Marx 270</strain>
    </source>
</reference>
<evidence type="ECO:0000256" key="2">
    <source>
        <dbReference type="ARBA" id="ARBA00022670"/>
    </source>
</evidence>
<evidence type="ECO:0000256" key="3">
    <source>
        <dbReference type="ARBA" id="ARBA00022750"/>
    </source>
</evidence>
<dbReference type="PROSITE" id="PS00141">
    <property type="entry name" value="ASP_PROTEASE"/>
    <property type="match status" value="1"/>
</dbReference>
<dbReference type="InterPro" id="IPR001969">
    <property type="entry name" value="Aspartic_peptidase_AS"/>
</dbReference>
<feature type="signal peptide" evidence="7">
    <location>
        <begin position="1"/>
        <end position="18"/>
    </location>
</feature>
<dbReference type="OrthoDB" id="771136at2759"/>
<dbReference type="SUPFAM" id="SSF50630">
    <property type="entry name" value="Acid proteases"/>
    <property type="match status" value="1"/>
</dbReference>
<dbReference type="InterPro" id="IPR034164">
    <property type="entry name" value="Pepsin-like_dom"/>
</dbReference>
<dbReference type="InterPro" id="IPR033121">
    <property type="entry name" value="PEPTIDASE_A1"/>
</dbReference>
<dbReference type="AlphaFoldDB" id="A0A0C3P7Q3"/>
<dbReference type="Gene3D" id="2.40.70.10">
    <property type="entry name" value="Acid Proteases"/>
    <property type="match status" value="2"/>
</dbReference>
<dbReference type="Pfam" id="PF00026">
    <property type="entry name" value="Asp"/>
    <property type="match status" value="1"/>
</dbReference>
<keyword evidence="4 6" id="KW-0378">Hydrolase</keyword>
<dbReference type="GO" id="GO:0004190">
    <property type="term" value="F:aspartic-type endopeptidase activity"/>
    <property type="evidence" value="ECO:0007669"/>
    <property type="project" value="UniProtKB-KW"/>
</dbReference>
<reference evidence="9 10" key="1">
    <citation type="submission" date="2014-04" db="EMBL/GenBank/DDBJ databases">
        <authorList>
            <consortium name="DOE Joint Genome Institute"/>
            <person name="Kuo A."/>
            <person name="Kohler A."/>
            <person name="Costa M.D."/>
            <person name="Nagy L.G."/>
            <person name="Floudas D."/>
            <person name="Copeland A."/>
            <person name="Barry K.W."/>
            <person name="Cichocki N."/>
            <person name="Veneault-Fourrey C."/>
            <person name="LaButti K."/>
            <person name="Lindquist E.A."/>
            <person name="Lipzen A."/>
            <person name="Lundell T."/>
            <person name="Morin E."/>
            <person name="Murat C."/>
            <person name="Sun H."/>
            <person name="Tunlid A."/>
            <person name="Henrissat B."/>
            <person name="Grigoriev I.V."/>
            <person name="Hibbett D.S."/>
            <person name="Martin F."/>
            <person name="Nordberg H.P."/>
            <person name="Cantor M.N."/>
            <person name="Hua S.X."/>
        </authorList>
    </citation>
    <scope>NUCLEOTIDE SEQUENCE [LARGE SCALE GENOMIC DNA]</scope>
    <source>
        <strain evidence="9 10">Marx 270</strain>
    </source>
</reference>
<evidence type="ECO:0000313" key="10">
    <source>
        <dbReference type="Proteomes" id="UP000054217"/>
    </source>
</evidence>
<feature type="active site" evidence="5">
    <location>
        <position position="293"/>
    </location>
</feature>
<keyword evidence="2 6" id="KW-0645">Protease</keyword>
<comment type="similarity">
    <text evidence="1 6">Belongs to the peptidase A1 family.</text>
</comment>
<dbReference type="PROSITE" id="PS51767">
    <property type="entry name" value="PEPTIDASE_A1"/>
    <property type="match status" value="1"/>
</dbReference>
<accession>A0A0C3P7Q3</accession>
<sequence length="464" mass="48100">MIPFAVLFVLSVFPFVLAAPQPQPSPDTIHVPLLRRNPHNVEDLPKALAALKGKYGIGSTTKKRAGNSASIPITDEQNDSSYSGEITIGTPPQTFQVILDTGSADLWVVTTSCTACTSDMTTFDPSKSSTYKVSNSQLTITYGSGSVKGTAAQDSVGFGGFSVPGQVFMSATTVVDNLLAPGVSGIIGLGFQPISSLQTSPFWETLYNSNMLAEPLFGFYLERWVTSSTVITDAPGGSLTLGGTNTSLYTGNIEYIDMPSGSTPSYWFQQVSTITVQGKTLQISSSQGLAAIDTGTTLIGAPTSIVSEIWAAVSGAEALSGQYAGMYAFPCTTSVTVSISFGGTDWPMSSDDMNLGEFGTNSAGTPMCVGGIFDIGSTVGTGSGVPSWVVGDTFLKNVYTVFRANPASVGFAALASGLDTTSITGTNGLPFPTPTTSSTLSSHKSLSASLVAFVTLLVGYVLVL</sequence>
<proteinExistence type="inferred from homology"/>
<gene>
    <name evidence="9" type="ORF">M404DRAFT_131314</name>
</gene>
<evidence type="ECO:0000256" key="5">
    <source>
        <dbReference type="PIRSR" id="PIRSR601461-1"/>
    </source>
</evidence>
<organism evidence="9 10">
    <name type="scientific">Pisolithus tinctorius Marx 270</name>
    <dbReference type="NCBI Taxonomy" id="870435"/>
    <lineage>
        <taxon>Eukaryota</taxon>
        <taxon>Fungi</taxon>
        <taxon>Dikarya</taxon>
        <taxon>Basidiomycota</taxon>
        <taxon>Agaricomycotina</taxon>
        <taxon>Agaricomycetes</taxon>
        <taxon>Agaricomycetidae</taxon>
        <taxon>Boletales</taxon>
        <taxon>Sclerodermatineae</taxon>
        <taxon>Pisolithaceae</taxon>
        <taxon>Pisolithus</taxon>
    </lineage>
</organism>
<dbReference type="PANTHER" id="PTHR47966">
    <property type="entry name" value="BETA-SITE APP-CLEAVING ENZYME, ISOFORM A-RELATED"/>
    <property type="match status" value="1"/>
</dbReference>
<feature type="chain" id="PRO_5002176782" description="Peptidase A1 domain-containing protein" evidence="7">
    <location>
        <begin position="19"/>
        <end position="464"/>
    </location>
</feature>
<dbReference type="Proteomes" id="UP000054217">
    <property type="component" value="Unassembled WGS sequence"/>
</dbReference>
<evidence type="ECO:0000259" key="8">
    <source>
        <dbReference type="PROSITE" id="PS51767"/>
    </source>
</evidence>
<keyword evidence="3 6" id="KW-0064">Aspartyl protease</keyword>
<evidence type="ECO:0000256" key="6">
    <source>
        <dbReference type="RuleBase" id="RU000454"/>
    </source>
</evidence>
<dbReference type="PRINTS" id="PR00792">
    <property type="entry name" value="PEPSIN"/>
</dbReference>
<evidence type="ECO:0000256" key="1">
    <source>
        <dbReference type="ARBA" id="ARBA00007447"/>
    </source>
</evidence>
<evidence type="ECO:0000313" key="9">
    <source>
        <dbReference type="EMBL" id="KIO09450.1"/>
    </source>
</evidence>
<dbReference type="GO" id="GO:0006508">
    <property type="term" value="P:proteolysis"/>
    <property type="evidence" value="ECO:0007669"/>
    <property type="project" value="UniProtKB-KW"/>
</dbReference>
<name>A0A0C3P7Q3_PISTI</name>
<dbReference type="InterPro" id="IPR021109">
    <property type="entry name" value="Peptidase_aspartic_dom_sf"/>
</dbReference>
<feature type="domain" description="Peptidase A1" evidence="8">
    <location>
        <begin position="82"/>
        <end position="412"/>
    </location>
</feature>
<feature type="active site" evidence="5">
    <location>
        <position position="100"/>
    </location>
</feature>
<evidence type="ECO:0000256" key="4">
    <source>
        <dbReference type="ARBA" id="ARBA00022801"/>
    </source>
</evidence>
<evidence type="ECO:0000256" key="7">
    <source>
        <dbReference type="SAM" id="SignalP"/>
    </source>
</evidence>
<dbReference type="FunCoup" id="A0A0C3P7Q3">
    <property type="interactions" value="53"/>
</dbReference>
<dbReference type="HOGENOM" id="CLU_013253_1_2_1"/>